<name>A0A8S5TZ90_9CAUD</name>
<feature type="compositionally biased region" description="Acidic residues" evidence="1">
    <location>
        <begin position="294"/>
        <end position="309"/>
    </location>
</feature>
<organism evidence="2">
    <name type="scientific">Siphoviridae sp. ctnPP24</name>
    <dbReference type="NCBI Taxonomy" id="2825662"/>
    <lineage>
        <taxon>Viruses</taxon>
        <taxon>Duplodnaviria</taxon>
        <taxon>Heunggongvirae</taxon>
        <taxon>Uroviricota</taxon>
        <taxon>Caudoviricetes</taxon>
    </lineage>
</organism>
<protein>
    <recommendedName>
        <fullName evidence="3">Prohead protease</fullName>
    </recommendedName>
</protein>
<evidence type="ECO:0000313" key="2">
    <source>
        <dbReference type="EMBL" id="DAF87499.1"/>
    </source>
</evidence>
<reference evidence="2" key="1">
    <citation type="journal article" date="2021" name="Proc. Natl. Acad. Sci. U.S.A.">
        <title>A Catalog of Tens of Thousands of Viruses from Human Metagenomes Reveals Hidden Associations with Chronic Diseases.</title>
        <authorList>
            <person name="Tisza M.J."/>
            <person name="Buck C.B."/>
        </authorList>
    </citation>
    <scope>NUCLEOTIDE SEQUENCE</scope>
    <source>
        <strain evidence="2">CtnPP24</strain>
    </source>
</reference>
<evidence type="ECO:0000256" key="1">
    <source>
        <dbReference type="SAM" id="MobiDB-lite"/>
    </source>
</evidence>
<sequence length="447" mass="50363">MLRNRSVATIDSPEFINLAPDAINPGISKCEIKVMYLGKNRNGSFIDKNTAIQMANSLPATPIVAAYNENKEDFGDHGEVLHIEDGEIKFSCKTVPYGFVAPDAEVWFQKFDDTNEFGETTTREYMMTTGYLWTGQYPELDKCINQGQGQSMEIDDVDGHWTTDSNDVEFFIINDAIFTKLCILGDDVEPCFEGASVTSPEVSEHFSYNKEFSHTLFAMMNELKSALTKGGSMPKENVESVEVEPTATVEKEAPVVEEFAENVETNENVESSEDSAEETFAKEEEKKEDKKDSDSEDKEDDSDDKSDDSDDKKDEKEPEKKHELENQVSELSGQLKELTDKFTALEAEAEELRKFKAERIDADKDAMIAKYHMLSDEDKADIIADKDKFTLSEIESKLALLYVQKNVNFDEEEEVDSTPLTTFSLDDETIADDADPMLSALREAQNY</sequence>
<proteinExistence type="predicted"/>
<evidence type="ECO:0008006" key="3">
    <source>
        <dbReference type="Google" id="ProtNLM"/>
    </source>
</evidence>
<dbReference type="EMBL" id="BK015962">
    <property type="protein sequence ID" value="DAF87499.1"/>
    <property type="molecule type" value="Genomic_DNA"/>
</dbReference>
<feature type="region of interest" description="Disordered" evidence="1">
    <location>
        <begin position="228"/>
        <end position="335"/>
    </location>
</feature>
<accession>A0A8S5TZ90</accession>
<feature type="compositionally biased region" description="Basic and acidic residues" evidence="1">
    <location>
        <begin position="279"/>
        <end position="293"/>
    </location>
</feature>
<feature type="compositionally biased region" description="Basic and acidic residues" evidence="1">
    <location>
        <begin position="310"/>
        <end position="325"/>
    </location>
</feature>